<protein>
    <recommendedName>
        <fullName evidence="4">DUF3352 domain-containing protein</fullName>
    </recommendedName>
</protein>
<keyword evidence="1" id="KW-0472">Membrane</keyword>
<feature type="transmembrane region" description="Helical" evidence="1">
    <location>
        <begin position="21"/>
        <end position="41"/>
    </location>
</feature>
<keyword evidence="3" id="KW-1185">Reference proteome</keyword>
<dbReference type="Proteomes" id="UP001500842">
    <property type="component" value="Unassembled WGS sequence"/>
</dbReference>
<dbReference type="RefSeq" id="WP_181410640.1">
    <property type="nucleotide sequence ID" value="NZ_BAAAOR010000014.1"/>
</dbReference>
<comment type="caution">
    <text evidence="2">The sequence shown here is derived from an EMBL/GenBank/DDBJ whole genome shotgun (WGS) entry which is preliminary data.</text>
</comment>
<evidence type="ECO:0008006" key="4">
    <source>
        <dbReference type="Google" id="ProtNLM"/>
    </source>
</evidence>
<proteinExistence type="predicted"/>
<evidence type="ECO:0000256" key="1">
    <source>
        <dbReference type="SAM" id="Phobius"/>
    </source>
</evidence>
<name>A0ABN2AAX5_9ACTN</name>
<keyword evidence="1" id="KW-0812">Transmembrane</keyword>
<reference evidence="2 3" key="1">
    <citation type="journal article" date="2019" name="Int. J. Syst. Evol. Microbiol.">
        <title>The Global Catalogue of Microorganisms (GCM) 10K type strain sequencing project: providing services to taxonomists for standard genome sequencing and annotation.</title>
        <authorList>
            <consortium name="The Broad Institute Genomics Platform"/>
            <consortium name="The Broad Institute Genome Sequencing Center for Infectious Disease"/>
            <person name="Wu L."/>
            <person name="Ma J."/>
        </authorList>
    </citation>
    <scope>NUCLEOTIDE SEQUENCE [LARGE SCALE GENOMIC DNA]</scope>
    <source>
        <strain evidence="2 3">JCM 14942</strain>
    </source>
</reference>
<accession>A0ABN2AAX5</accession>
<organism evidence="2 3">
    <name type="scientific">Nocardioides humi</name>
    <dbReference type="NCBI Taxonomy" id="449461"/>
    <lineage>
        <taxon>Bacteria</taxon>
        <taxon>Bacillati</taxon>
        <taxon>Actinomycetota</taxon>
        <taxon>Actinomycetes</taxon>
        <taxon>Propionibacteriales</taxon>
        <taxon>Nocardioidaceae</taxon>
        <taxon>Nocardioides</taxon>
    </lineage>
</organism>
<evidence type="ECO:0000313" key="2">
    <source>
        <dbReference type="EMBL" id="GAA1514919.1"/>
    </source>
</evidence>
<evidence type="ECO:0000313" key="3">
    <source>
        <dbReference type="Proteomes" id="UP001500842"/>
    </source>
</evidence>
<gene>
    <name evidence="2" type="ORF">GCM10009788_19130</name>
</gene>
<dbReference type="EMBL" id="BAAAOR010000014">
    <property type="protein sequence ID" value="GAA1514919.1"/>
    <property type="molecule type" value="Genomic_DNA"/>
</dbReference>
<keyword evidence="1" id="KW-1133">Transmembrane helix</keyword>
<sequence length="592" mass="61978">MTELAPPVPTPPPAPSRKRRVAAVAGVVGLVAVIGAGTWAWQDWLAQGPQAAEALPGDTLAYVGIDLDPPGGQKLEAYQTLRRFPGLAERLGVKDQDDLRRSLIDGVTADTGCDIGYDDFADWAGDRAALAVVPQDEPELVAVVQVGDAAKARDGLAGAIAGCGEEVGYALGDGWAVLARTEEVARRVVADGRRTHLGEDADFQELTAAAGDAGVLTLYAAPEAGQALLDAAEKEPFLSVFLTMPLGVADPIDMLLTFSSFVGVDTSFDEDLPPIPAEEQALWDRMDDMDQLSPEEQDQLMKDMDAYFAAQADDLDEADLPEISEEDFAIPVSDQVRERLEHFTGLGGVVRLDDGALELEIVADPMFTGAGGRYAGTDALAAVSHLPEDAALAFGGGLADGWAERAITGGPLAFGQEPEALLAEFEKTTGLTPADLEDLGGDTIAFVAAPGFEKTVGIGDGTPAPPIAARITGDAEKVEAALAKVRAALPQDLLSSARSGDAVVIGADRAFVEQLARTKGTLGDSDRFRDAVPDAEGALTIAYLDFDRGDWASTLSDGDLKPADLAPLDTASITTAADGERERVVVRVSFDD</sequence>